<dbReference type="Proteomes" id="UP000188388">
    <property type="component" value="Unassembled WGS sequence"/>
</dbReference>
<dbReference type="RefSeq" id="WP_077381625.1">
    <property type="nucleotide sequence ID" value="NZ_FTPD01000045.1"/>
</dbReference>
<gene>
    <name evidence="2" type="ORF">BQ8794_50728</name>
</gene>
<proteinExistence type="predicted"/>
<evidence type="ECO:0000313" key="3">
    <source>
        <dbReference type="Proteomes" id="UP000188388"/>
    </source>
</evidence>
<evidence type="ECO:0000256" key="1">
    <source>
        <dbReference type="SAM" id="Coils"/>
    </source>
</evidence>
<evidence type="ECO:0000313" key="2">
    <source>
        <dbReference type="EMBL" id="SIT58626.1"/>
    </source>
</evidence>
<dbReference type="EMBL" id="FTPD01000045">
    <property type="protein sequence ID" value="SIT58626.1"/>
    <property type="molecule type" value="Genomic_DNA"/>
</dbReference>
<feature type="coiled-coil region" evidence="1">
    <location>
        <begin position="610"/>
        <end position="637"/>
    </location>
</feature>
<keyword evidence="3" id="KW-1185">Reference proteome</keyword>
<keyword evidence="1" id="KW-0175">Coiled coil</keyword>
<reference evidence="3" key="1">
    <citation type="submission" date="2017-01" db="EMBL/GenBank/DDBJ databases">
        <authorList>
            <person name="Brunel B."/>
        </authorList>
    </citation>
    <scope>NUCLEOTIDE SEQUENCE [LARGE SCALE GENOMIC DNA]</scope>
</reference>
<organism evidence="2 3">
    <name type="scientific">Mesorhizobium prunaredense</name>
    <dbReference type="NCBI Taxonomy" id="1631249"/>
    <lineage>
        <taxon>Bacteria</taxon>
        <taxon>Pseudomonadati</taxon>
        <taxon>Pseudomonadota</taxon>
        <taxon>Alphaproteobacteria</taxon>
        <taxon>Hyphomicrobiales</taxon>
        <taxon>Phyllobacteriaceae</taxon>
        <taxon>Mesorhizobium</taxon>
    </lineage>
</organism>
<dbReference type="STRING" id="1631249.BQ8794_50728"/>
<name>A0A1R3VFB4_9HYPH</name>
<accession>A0A1R3VFB4</accession>
<dbReference type="AlphaFoldDB" id="A0A1R3VFB4"/>
<protein>
    <submittedName>
        <fullName evidence="2">Uncharacterized protein</fullName>
    </submittedName>
</protein>
<sequence length="638" mass="68455">MKQDVSTHHGSGCCCPTCRGLRPFEQPLFASGQVLSAADLSSLETYIKGKNRLHNRYLHGWGVVCGLEVVCDDCEGSVTIRSGYAIDPCGEDIVVAEDTRFDVVKAIRECRDSRKSKTGDCDPWAPPPDPGCKDIETHWCISLKYKEVEASYVRALATSMPGPAQSCGCGCGGGKSAGGGSCGCGGKSKSAGGCGCGGKSKSNGDCGCGCGGSKSQGAVAKTLQWRSSASALTANNSCAPRRLLECFDVGIVESPHGCQPTLFERRPGDDRQVDYAASVLKALIPEDSLLGRIVACLSAKIQPLTALDQRQTAILIALFAGATPGVPASEIHVAVVRFRKIVMDLLADDDNPVRCQMRVAAGTIILPAPTVEDERNPKQYTEQGREALRDLLAVWLQLMIDCICHAFIPQCDDDPCDDRVEIACVTVKGDKILRICNHSCRRYAGAFPSTFYWMSLVPVLPLIGKVLAWLCCRPELLRRNSPLVNDLMPALDAIDPTGRLRQAIVGNNFALPKLYIERIAKTVDPTSFAGRLLGSLYHGLVAAGEAGGSVKGARDRFKAANISVEEREVDEADADRLVGAMLRHPLVQPGDSVVVHKRGDRVVAVTPATAAPANAELDSLRSELKQLRNEVRALKRQK</sequence>